<proteinExistence type="predicted"/>
<dbReference type="EMBL" id="JAEQNE010000001">
    <property type="protein sequence ID" value="MBL0390688.1"/>
    <property type="molecule type" value="Genomic_DNA"/>
</dbReference>
<dbReference type="InterPro" id="IPR049492">
    <property type="entry name" value="BD-FAE-like_dom"/>
</dbReference>
<feature type="domain" description="BD-FAE-like" evidence="3">
    <location>
        <begin position="51"/>
        <end position="154"/>
    </location>
</feature>
<dbReference type="PANTHER" id="PTHR48081:SF33">
    <property type="entry name" value="KYNURENINE FORMAMIDASE"/>
    <property type="match status" value="1"/>
</dbReference>
<protein>
    <submittedName>
        <fullName evidence="4">Alpha/beta hydrolase</fullName>
    </submittedName>
</protein>
<evidence type="ECO:0000259" key="3">
    <source>
        <dbReference type="Pfam" id="PF20434"/>
    </source>
</evidence>
<keyword evidence="1 4" id="KW-0378">Hydrolase</keyword>
<evidence type="ECO:0000256" key="2">
    <source>
        <dbReference type="SAM" id="SignalP"/>
    </source>
</evidence>
<dbReference type="InterPro" id="IPR050300">
    <property type="entry name" value="GDXG_lipolytic_enzyme"/>
</dbReference>
<dbReference type="PANTHER" id="PTHR48081">
    <property type="entry name" value="AB HYDROLASE SUPERFAMILY PROTEIN C4A8.06C"/>
    <property type="match status" value="1"/>
</dbReference>
<dbReference type="SUPFAM" id="SSF53474">
    <property type="entry name" value="alpha/beta-Hydrolases"/>
    <property type="match status" value="1"/>
</dbReference>
<reference evidence="4 5" key="1">
    <citation type="journal article" date="2017" name="Int. J. Syst. Evol. Microbiol.">
        <title>Ramlibacter monticola sp. nov., isolated from forest soil.</title>
        <authorList>
            <person name="Chaudhary D.K."/>
            <person name="Kim J."/>
        </authorList>
    </citation>
    <scope>NUCLEOTIDE SEQUENCE [LARGE SCALE GENOMIC DNA]</scope>
    <source>
        <strain evidence="4 5">KACC 19175</strain>
    </source>
</reference>
<evidence type="ECO:0000256" key="1">
    <source>
        <dbReference type="ARBA" id="ARBA00022801"/>
    </source>
</evidence>
<evidence type="ECO:0000313" key="5">
    <source>
        <dbReference type="Proteomes" id="UP000599109"/>
    </source>
</evidence>
<feature type="chain" id="PRO_5036910954" evidence="2">
    <location>
        <begin position="21"/>
        <end position="282"/>
    </location>
</feature>
<sequence>MKRRALLQAALASAALPARAQQDQSIAAAMNDLQVRVERDVPYGEDPRQRLDAYLPGTSGGPLLLFVHGGAWRGGDKRSVGVLPKVRYWTARGYVVVSANHRLLPQAHPLAQARDVARALALVQRRASGWGADAATLVLMGHSSGAHLVALLSAEPALAREQGANSWRGTVCLDNPAFDVPRLMAERHATLYDRAFGSNHAYWRTVSPLHMVARDARPMLAVCSRRSGAARAQAEAFAERAGRIGAKVQVQPVDKGHMDVDRQLGLPGPYSESVERWIASVL</sequence>
<keyword evidence="5" id="KW-1185">Reference proteome</keyword>
<dbReference type="InterPro" id="IPR029058">
    <property type="entry name" value="AB_hydrolase_fold"/>
</dbReference>
<gene>
    <name evidence="4" type="ORF">JJ685_05975</name>
</gene>
<comment type="caution">
    <text evidence="4">The sequence shown here is derived from an EMBL/GenBank/DDBJ whole genome shotgun (WGS) entry which is preliminary data.</text>
</comment>
<name>A0A936YXH9_9BURK</name>
<organism evidence="4 5">
    <name type="scientific">Ramlibacter monticola</name>
    <dbReference type="NCBI Taxonomy" id="1926872"/>
    <lineage>
        <taxon>Bacteria</taxon>
        <taxon>Pseudomonadati</taxon>
        <taxon>Pseudomonadota</taxon>
        <taxon>Betaproteobacteria</taxon>
        <taxon>Burkholderiales</taxon>
        <taxon>Comamonadaceae</taxon>
        <taxon>Ramlibacter</taxon>
    </lineage>
</organism>
<evidence type="ECO:0000313" key="4">
    <source>
        <dbReference type="EMBL" id="MBL0390688.1"/>
    </source>
</evidence>
<dbReference type="Proteomes" id="UP000599109">
    <property type="component" value="Unassembled WGS sequence"/>
</dbReference>
<dbReference type="RefSeq" id="WP_201673275.1">
    <property type="nucleotide sequence ID" value="NZ_JAEQNE010000001.1"/>
</dbReference>
<keyword evidence="2" id="KW-0732">Signal</keyword>
<accession>A0A936YXH9</accession>
<feature type="signal peptide" evidence="2">
    <location>
        <begin position="1"/>
        <end position="20"/>
    </location>
</feature>
<dbReference type="Pfam" id="PF20434">
    <property type="entry name" value="BD-FAE"/>
    <property type="match status" value="1"/>
</dbReference>
<dbReference type="Gene3D" id="3.40.50.1820">
    <property type="entry name" value="alpha/beta hydrolase"/>
    <property type="match status" value="1"/>
</dbReference>
<dbReference type="GO" id="GO:0016787">
    <property type="term" value="F:hydrolase activity"/>
    <property type="evidence" value="ECO:0007669"/>
    <property type="project" value="UniProtKB-KW"/>
</dbReference>
<dbReference type="AlphaFoldDB" id="A0A936YXH9"/>